<evidence type="ECO:0000256" key="5">
    <source>
        <dbReference type="ARBA" id="ARBA00023136"/>
    </source>
</evidence>
<gene>
    <name evidence="7" type="ORF">D3P09_23050</name>
</gene>
<sequence>MSKWLLGLIVATGVVHLATLSVDSEPLHWVFKLLPMTLIITLAVTSPSAKTSRVYKGLVVAGLIFSIGGDAFLLLPGDMWFTIGLASFLTGHLFYTAAMLTRMRGSLLGWLSAVPIVLYCVWMAVKFHEVLASDDASSGLWIPVLCYIIVIGLMFWTAILSGNRYAAVGALLFVISDSVLAWNKFVEPLPSAGLMIMSTYFAAQLLLAGSISGSLFRGNKAAASGMKVNA</sequence>
<feature type="transmembrane region" description="Helical" evidence="6">
    <location>
        <begin position="140"/>
        <end position="158"/>
    </location>
</feature>
<dbReference type="GO" id="GO:0016020">
    <property type="term" value="C:membrane"/>
    <property type="evidence" value="ECO:0007669"/>
    <property type="project" value="UniProtKB-SubCell"/>
</dbReference>
<feature type="transmembrane region" description="Helical" evidence="6">
    <location>
        <begin position="81"/>
        <end position="100"/>
    </location>
</feature>
<dbReference type="AlphaFoldDB" id="A0A3A6PBK9"/>
<protein>
    <submittedName>
        <fullName evidence="7">Lysoplasmalogenase</fullName>
    </submittedName>
</protein>
<reference evidence="7 8" key="1">
    <citation type="submission" date="2018-09" db="EMBL/GenBank/DDBJ databases">
        <title>Paenibacillus aracenensis nov. sp. isolated from a cave in southern Spain.</title>
        <authorList>
            <person name="Jurado V."/>
            <person name="Gutierrez-Patricio S."/>
            <person name="Gonzalez-Pimentel J.L."/>
            <person name="Miller A.Z."/>
            <person name="Laiz L."/>
            <person name="Saiz-Jimenez C."/>
        </authorList>
    </citation>
    <scope>NUCLEOTIDE SEQUENCE [LARGE SCALE GENOMIC DNA]</scope>
    <source>
        <strain evidence="7 8">JCM 19203</strain>
    </source>
</reference>
<evidence type="ECO:0000256" key="2">
    <source>
        <dbReference type="ARBA" id="ARBA00007375"/>
    </source>
</evidence>
<keyword evidence="3 6" id="KW-0812">Transmembrane</keyword>
<dbReference type="PANTHER" id="PTHR31885">
    <property type="entry name" value="GH04784P"/>
    <property type="match status" value="1"/>
</dbReference>
<evidence type="ECO:0000256" key="4">
    <source>
        <dbReference type="ARBA" id="ARBA00022989"/>
    </source>
</evidence>
<evidence type="ECO:0000313" key="8">
    <source>
        <dbReference type="Proteomes" id="UP000267798"/>
    </source>
</evidence>
<keyword evidence="8" id="KW-1185">Reference proteome</keyword>
<feature type="transmembrane region" description="Helical" evidence="6">
    <location>
        <begin position="27"/>
        <end position="45"/>
    </location>
</feature>
<keyword evidence="5 6" id="KW-0472">Membrane</keyword>
<feature type="transmembrane region" description="Helical" evidence="6">
    <location>
        <begin position="165"/>
        <end position="182"/>
    </location>
</feature>
<feature type="transmembrane region" description="Helical" evidence="6">
    <location>
        <begin position="107"/>
        <end position="125"/>
    </location>
</feature>
<accession>A0A3A6PBK9</accession>
<organism evidence="7 8">
    <name type="scientific">Paenibacillus pinisoli</name>
    <dbReference type="NCBI Taxonomy" id="1276110"/>
    <lineage>
        <taxon>Bacteria</taxon>
        <taxon>Bacillati</taxon>
        <taxon>Bacillota</taxon>
        <taxon>Bacilli</taxon>
        <taxon>Bacillales</taxon>
        <taxon>Paenibacillaceae</taxon>
        <taxon>Paenibacillus</taxon>
    </lineage>
</organism>
<feature type="transmembrane region" description="Helical" evidence="6">
    <location>
        <begin position="194"/>
        <end position="216"/>
    </location>
</feature>
<dbReference type="Pfam" id="PF07947">
    <property type="entry name" value="YhhN"/>
    <property type="match status" value="1"/>
</dbReference>
<evidence type="ECO:0000313" key="7">
    <source>
        <dbReference type="EMBL" id="RJX37240.1"/>
    </source>
</evidence>
<evidence type="ECO:0000256" key="3">
    <source>
        <dbReference type="ARBA" id="ARBA00022692"/>
    </source>
</evidence>
<comment type="similarity">
    <text evidence="2">Belongs to the TMEM86 family.</text>
</comment>
<name>A0A3A6PBK9_9BACL</name>
<dbReference type="GO" id="GO:0016787">
    <property type="term" value="F:hydrolase activity"/>
    <property type="evidence" value="ECO:0007669"/>
    <property type="project" value="TreeGrafter"/>
</dbReference>
<dbReference type="Proteomes" id="UP000267798">
    <property type="component" value="Unassembled WGS sequence"/>
</dbReference>
<evidence type="ECO:0000256" key="6">
    <source>
        <dbReference type="SAM" id="Phobius"/>
    </source>
</evidence>
<dbReference type="EMBL" id="QXQB01000006">
    <property type="protein sequence ID" value="RJX37240.1"/>
    <property type="molecule type" value="Genomic_DNA"/>
</dbReference>
<feature type="transmembrane region" description="Helical" evidence="6">
    <location>
        <begin position="57"/>
        <end position="75"/>
    </location>
</feature>
<evidence type="ECO:0000256" key="1">
    <source>
        <dbReference type="ARBA" id="ARBA00004141"/>
    </source>
</evidence>
<keyword evidence="4 6" id="KW-1133">Transmembrane helix</keyword>
<comment type="subcellular location">
    <subcellularLocation>
        <location evidence="1">Membrane</location>
        <topology evidence="1">Multi-pass membrane protein</topology>
    </subcellularLocation>
</comment>
<dbReference type="RefSeq" id="WP_120113794.1">
    <property type="nucleotide sequence ID" value="NZ_QXQB01000006.1"/>
</dbReference>
<comment type="caution">
    <text evidence="7">The sequence shown here is derived from an EMBL/GenBank/DDBJ whole genome shotgun (WGS) entry which is preliminary data.</text>
</comment>
<proteinExistence type="inferred from homology"/>
<dbReference type="OrthoDB" id="5592477at2"/>
<dbReference type="PANTHER" id="PTHR31885:SF6">
    <property type="entry name" value="GH04784P"/>
    <property type="match status" value="1"/>
</dbReference>
<dbReference type="InterPro" id="IPR012506">
    <property type="entry name" value="TMEM86B-like"/>
</dbReference>